<evidence type="ECO:0000256" key="5">
    <source>
        <dbReference type="ARBA" id="ARBA00022829"/>
    </source>
</evidence>
<dbReference type="PANTHER" id="PTHR21577:SF3">
    <property type="entry name" value="SHUGOSHIN 1-RELATED"/>
    <property type="match status" value="1"/>
</dbReference>
<evidence type="ECO:0000313" key="10">
    <source>
        <dbReference type="Ensembl" id="ENSGWIP00000018099.1"/>
    </source>
</evidence>
<accession>A0A8C5E991</accession>
<comment type="subcellular location">
    <subcellularLocation>
        <location evidence="1">Chromosome</location>
        <location evidence="1">Centromere</location>
    </subcellularLocation>
</comment>
<proteinExistence type="inferred from homology"/>
<evidence type="ECO:0000256" key="6">
    <source>
        <dbReference type="ARBA" id="ARBA00023054"/>
    </source>
</evidence>
<organism evidence="10 11">
    <name type="scientific">Gouania willdenowi</name>
    <name type="common">Blunt-snouted clingfish</name>
    <name type="synonym">Lepadogaster willdenowi</name>
    <dbReference type="NCBI Taxonomy" id="441366"/>
    <lineage>
        <taxon>Eukaryota</taxon>
        <taxon>Metazoa</taxon>
        <taxon>Chordata</taxon>
        <taxon>Craniata</taxon>
        <taxon>Vertebrata</taxon>
        <taxon>Euteleostomi</taxon>
        <taxon>Actinopterygii</taxon>
        <taxon>Neopterygii</taxon>
        <taxon>Teleostei</taxon>
        <taxon>Neoteleostei</taxon>
        <taxon>Acanthomorphata</taxon>
        <taxon>Ovalentaria</taxon>
        <taxon>Blenniimorphae</taxon>
        <taxon>Blenniiformes</taxon>
        <taxon>Gobiesocoidei</taxon>
        <taxon>Gobiesocidae</taxon>
        <taxon>Gobiesocinae</taxon>
        <taxon>Gouania</taxon>
    </lineage>
</organism>
<keyword evidence="5" id="KW-0159">Chromosome partition</keyword>
<evidence type="ECO:0000256" key="2">
    <source>
        <dbReference type="ARBA" id="ARBA00010845"/>
    </source>
</evidence>
<evidence type="ECO:0008006" key="12">
    <source>
        <dbReference type="Google" id="ProtNLM"/>
    </source>
</evidence>
<evidence type="ECO:0000313" key="11">
    <source>
        <dbReference type="Proteomes" id="UP000694680"/>
    </source>
</evidence>
<dbReference type="GO" id="GO:0051301">
    <property type="term" value="P:cell division"/>
    <property type="evidence" value="ECO:0007669"/>
    <property type="project" value="UniProtKB-KW"/>
</dbReference>
<evidence type="ECO:0000256" key="4">
    <source>
        <dbReference type="ARBA" id="ARBA00022618"/>
    </source>
</evidence>
<dbReference type="Proteomes" id="UP000694680">
    <property type="component" value="Chromosome 21"/>
</dbReference>
<comment type="similarity">
    <text evidence="2">Belongs to the shugoshin family.</text>
</comment>
<protein>
    <recommendedName>
        <fullName evidence="12">Shugoshin C-terminal domain-containing protein</fullName>
    </recommendedName>
</protein>
<dbReference type="Gene3D" id="1.20.5.730">
    <property type="entry name" value="Single helix bin"/>
    <property type="match status" value="1"/>
</dbReference>
<dbReference type="GO" id="GO:0007059">
    <property type="term" value="P:chromosome segregation"/>
    <property type="evidence" value="ECO:0007669"/>
    <property type="project" value="UniProtKB-KW"/>
</dbReference>
<name>A0A8C5E991_GOUWI</name>
<dbReference type="GO" id="GO:0051177">
    <property type="term" value="P:meiotic sister chromatid cohesion"/>
    <property type="evidence" value="ECO:0007669"/>
    <property type="project" value="TreeGrafter"/>
</dbReference>
<feature type="coiled-coil region" evidence="9">
    <location>
        <begin position="42"/>
        <end position="69"/>
    </location>
</feature>
<evidence type="ECO:0000256" key="8">
    <source>
        <dbReference type="ARBA" id="ARBA00023328"/>
    </source>
</evidence>
<dbReference type="InterPro" id="IPR038889">
    <property type="entry name" value="Shugoshin1/2"/>
</dbReference>
<evidence type="ECO:0000256" key="1">
    <source>
        <dbReference type="ARBA" id="ARBA00004584"/>
    </source>
</evidence>
<dbReference type="PANTHER" id="PTHR21577">
    <property type="entry name" value="SHUGOSHIN"/>
    <property type="match status" value="1"/>
</dbReference>
<reference evidence="10" key="3">
    <citation type="submission" date="2025-09" db="UniProtKB">
        <authorList>
            <consortium name="Ensembl"/>
        </authorList>
    </citation>
    <scope>IDENTIFICATION</scope>
</reference>
<sequence length="178" mass="20074">MFFLREMNPLKASKKASTAANKIRNKILNTSSFFKVSLQTNNRALALALEAQKDRNRQLEKKVWLMQKEVEALCFQLASRNYKHRRLVRQQKHTNSRGSIRTSVMNVREQLVCDGKPSSLTCSSAADQRCSEEVGPSRPSISLREEVERFSAALSQPILVPQSRQEVCPPAASTDEAP</sequence>
<reference evidence="10" key="1">
    <citation type="submission" date="2020-06" db="EMBL/GenBank/DDBJ databases">
        <authorList>
            <consortium name="Wellcome Sanger Institute Data Sharing"/>
        </authorList>
    </citation>
    <scope>NUCLEOTIDE SEQUENCE [LARGE SCALE GENOMIC DNA]</scope>
</reference>
<dbReference type="GO" id="GO:0000776">
    <property type="term" value="C:kinetochore"/>
    <property type="evidence" value="ECO:0007669"/>
    <property type="project" value="TreeGrafter"/>
</dbReference>
<keyword evidence="8" id="KW-0137">Centromere</keyword>
<keyword evidence="7" id="KW-0131">Cell cycle</keyword>
<evidence type="ECO:0000256" key="3">
    <source>
        <dbReference type="ARBA" id="ARBA00022454"/>
    </source>
</evidence>
<keyword evidence="11" id="KW-1185">Reference proteome</keyword>
<keyword evidence="6 9" id="KW-0175">Coiled coil</keyword>
<evidence type="ECO:0000256" key="7">
    <source>
        <dbReference type="ARBA" id="ARBA00023306"/>
    </source>
</evidence>
<keyword evidence="3" id="KW-0158">Chromosome</keyword>
<dbReference type="AlphaFoldDB" id="A0A8C5E991"/>
<reference evidence="10" key="2">
    <citation type="submission" date="2025-08" db="UniProtKB">
        <authorList>
            <consortium name="Ensembl"/>
        </authorList>
    </citation>
    <scope>IDENTIFICATION</scope>
</reference>
<keyword evidence="4" id="KW-0132">Cell division</keyword>
<dbReference type="Ensembl" id="ENSGWIT00000019967.1">
    <property type="protein sequence ID" value="ENSGWIP00000018099.1"/>
    <property type="gene ID" value="ENSGWIG00000010047.1"/>
</dbReference>
<evidence type="ECO:0000256" key="9">
    <source>
        <dbReference type="SAM" id="Coils"/>
    </source>
</evidence>